<gene>
    <name evidence="1" type="ORF">M72_22631</name>
</gene>
<dbReference type="AlphaFoldDB" id="A0A0M6WF47"/>
<sequence length="719" mass="76107">MKLSELKTRLKNKYVVRIVAGVLTIALLGSSMTAVAVQADQKKDAAVQTEQKEDSSDKKDDIEDLLQVSVSDKEIGKDENVYLISDATGSVYDTIVTDHLINKNQSATLEDQSNLTDIKNVKGSEEFSQNGEKLTWQADGADIYYQGKTDSEAPVSLKVTYYLDGNEIAPKDLAGKSGKVTIHYDYTNNSSYEETVNGNKQTVKVPFAAVTALVLDDSFSNVEVKNGKVSQNGDSNVVIGYALPGIKESLNVKDSDFIDDLELPEDFEVTADVKDFKLDTAMTIVANAGSMISMKSGDSSSLDDMIDDMLDASSKLKDGSKELSDGLDTLQKNLADYASGMNELNSKSGDLGKGVETLNTSAESISKGIQTLDKALNTKMSDTEKQAASKTASETVAKEFANGKTQEVAKQIYAALRYSTGKDGSTTDGALFTSLYDGAYSANAAETVYNEVVRQVLLKAAGQAADSKLTADQAAAGIKAAWAKGAQANDQTSTVMYAVSDGMTSAQLAELLYAKSGAKDTLFHKTQSTIKAQLAAGRNNEQVTDGVESSLKTLATQLAGACQNVAVQAASAAAVTGAESAKATIAQQIEAVQENGYSLVTGSAALSKGTQSLADAVPTLTKGIKALNDATVKIVSGVDKLDDGSHTLADGMVEFDEKGISKIANSYNGDIKPLTDKLQAMLDAGEDYQTFTKVADGVNGSVKFIYKQDAIKGDSENNK</sequence>
<dbReference type="OrthoDB" id="9815841at2"/>
<accession>A0A0M6WF47</accession>
<dbReference type="Proteomes" id="UP000049979">
    <property type="component" value="Unassembled WGS sequence"/>
</dbReference>
<dbReference type="STRING" id="301302.ERS852420_00121"/>
<reference evidence="2" key="1">
    <citation type="submission" date="2015-05" db="EMBL/GenBank/DDBJ databases">
        <authorList>
            <consortium name="Pathogen Informatics"/>
        </authorList>
    </citation>
    <scope>NUCLEOTIDE SEQUENCE [LARGE SCALE GENOMIC DNA]</scope>
    <source>
        <strain evidence="2">M72</strain>
    </source>
</reference>
<name>A0A0M6WF47_9FIRM</name>
<proteinExistence type="predicted"/>
<protein>
    <submittedName>
        <fullName evidence="1">Transmembrane protein</fullName>
    </submittedName>
</protein>
<organism evidence="1 2">
    <name type="scientific">Roseburia faecis</name>
    <dbReference type="NCBI Taxonomy" id="301302"/>
    <lineage>
        <taxon>Bacteria</taxon>
        <taxon>Bacillati</taxon>
        <taxon>Bacillota</taxon>
        <taxon>Clostridia</taxon>
        <taxon>Lachnospirales</taxon>
        <taxon>Lachnospiraceae</taxon>
        <taxon>Roseburia</taxon>
    </lineage>
</organism>
<dbReference type="RefSeq" id="WP_055067278.1">
    <property type="nucleotide sequence ID" value="NZ_CP173697.1"/>
</dbReference>
<keyword evidence="1" id="KW-0472">Membrane</keyword>
<keyword evidence="1" id="KW-0812">Transmembrane</keyword>
<evidence type="ECO:0000313" key="1">
    <source>
        <dbReference type="EMBL" id="CRL34936.1"/>
    </source>
</evidence>
<dbReference type="Gene3D" id="1.10.287.950">
    <property type="entry name" value="Methyl-accepting chemotaxis protein"/>
    <property type="match status" value="1"/>
</dbReference>
<keyword evidence="2" id="KW-1185">Reference proteome</keyword>
<evidence type="ECO:0000313" key="2">
    <source>
        <dbReference type="Proteomes" id="UP000049979"/>
    </source>
</evidence>
<dbReference type="EMBL" id="CVRR01000007">
    <property type="protein sequence ID" value="CRL34936.1"/>
    <property type="molecule type" value="Genomic_DNA"/>
</dbReference>